<reference evidence="1" key="1">
    <citation type="submission" date="2018-02" db="EMBL/GenBank/DDBJ databases">
        <title>Rhizophora mucronata_Transcriptome.</title>
        <authorList>
            <person name="Meera S.P."/>
            <person name="Sreeshan A."/>
            <person name="Augustine A."/>
        </authorList>
    </citation>
    <scope>NUCLEOTIDE SEQUENCE</scope>
    <source>
        <tissue evidence="1">Leaf</tissue>
    </source>
</reference>
<proteinExistence type="predicted"/>
<sequence>MLVKHCLGSSGFYTKK</sequence>
<dbReference type="EMBL" id="GGEC01002620">
    <property type="protein sequence ID" value="MBW83103.1"/>
    <property type="molecule type" value="Transcribed_RNA"/>
</dbReference>
<name>A0A2P2IPF4_RHIMU</name>
<accession>A0A2P2IPF4</accession>
<dbReference type="AlphaFoldDB" id="A0A2P2IPF4"/>
<organism evidence="1">
    <name type="scientific">Rhizophora mucronata</name>
    <name type="common">Asiatic mangrove</name>
    <dbReference type="NCBI Taxonomy" id="61149"/>
    <lineage>
        <taxon>Eukaryota</taxon>
        <taxon>Viridiplantae</taxon>
        <taxon>Streptophyta</taxon>
        <taxon>Embryophyta</taxon>
        <taxon>Tracheophyta</taxon>
        <taxon>Spermatophyta</taxon>
        <taxon>Magnoliopsida</taxon>
        <taxon>eudicotyledons</taxon>
        <taxon>Gunneridae</taxon>
        <taxon>Pentapetalae</taxon>
        <taxon>rosids</taxon>
        <taxon>fabids</taxon>
        <taxon>Malpighiales</taxon>
        <taxon>Rhizophoraceae</taxon>
        <taxon>Rhizophora</taxon>
    </lineage>
</organism>
<evidence type="ECO:0000313" key="1">
    <source>
        <dbReference type="EMBL" id="MBW83103.1"/>
    </source>
</evidence>
<protein>
    <submittedName>
        <fullName evidence="1">Uncharacterized protein</fullName>
    </submittedName>
</protein>